<reference evidence="3 4" key="1">
    <citation type="submission" date="2016-10" db="EMBL/GenBank/DDBJ databases">
        <authorList>
            <person name="de Groot N.N."/>
        </authorList>
    </citation>
    <scope>NUCLEOTIDE SEQUENCE [LARGE SCALE GENOMIC DNA]</scope>
    <source>
        <strain evidence="3 4">DSM 15345</strain>
    </source>
</reference>
<dbReference type="Pfam" id="PF00753">
    <property type="entry name" value="Lactamase_B"/>
    <property type="match status" value="1"/>
</dbReference>
<dbReference type="InterPro" id="IPR050662">
    <property type="entry name" value="Sec-metab_biosynth-thioest"/>
</dbReference>
<name>A0A1H3VDT9_9RHOB</name>
<dbReference type="PANTHER" id="PTHR23131">
    <property type="entry name" value="ENDORIBONUCLEASE LACTB2"/>
    <property type="match status" value="1"/>
</dbReference>
<dbReference type="EMBL" id="FNQM01000001">
    <property type="protein sequence ID" value="SDZ72977.1"/>
    <property type="molecule type" value="Genomic_DNA"/>
</dbReference>
<sequence length="327" mass="33055">MAADAPQIDPQDAALLAGPEPFDRAAPAAGVPVEAAPGVLRIVAPNPSPMTFSGTATYVVRAPGGRGGDAAVIDPGPDDPGHRARIVAALAGAPARAVLVTHSHRDHSAGARALADALDAPLRAFGPHGAGARPEMAALAAAGGLGGGEGADAGFAPDAALAEGESVAGEGWRLTALHTPGHIANHLAFALEGTGTLFTGDVVMAWSTTLVSPPDGDMKAFLATLARLRRRGDRLLLPGHGAPVTDPDRMIAWQAAHRARRTRQILVALAEGPATAVELAGRLYVGLEPRLMPAAARNVLAHLLALAEDGAAECVGPLSARAAFRLA</sequence>
<keyword evidence="4" id="KW-1185">Reference proteome</keyword>
<feature type="region of interest" description="Disordered" evidence="1">
    <location>
        <begin position="1"/>
        <end position="20"/>
    </location>
</feature>
<dbReference type="OrthoDB" id="9788263at2"/>
<proteinExistence type="predicted"/>
<evidence type="ECO:0000256" key="1">
    <source>
        <dbReference type="SAM" id="MobiDB-lite"/>
    </source>
</evidence>
<organism evidence="3 4">
    <name type="scientific">Rubrimonas cliftonensis</name>
    <dbReference type="NCBI Taxonomy" id="89524"/>
    <lineage>
        <taxon>Bacteria</taxon>
        <taxon>Pseudomonadati</taxon>
        <taxon>Pseudomonadota</taxon>
        <taxon>Alphaproteobacteria</taxon>
        <taxon>Rhodobacterales</taxon>
        <taxon>Paracoccaceae</taxon>
        <taxon>Rubrimonas</taxon>
    </lineage>
</organism>
<evidence type="ECO:0000313" key="3">
    <source>
        <dbReference type="EMBL" id="SDZ72977.1"/>
    </source>
</evidence>
<dbReference type="Gene3D" id="1.10.10.10">
    <property type="entry name" value="Winged helix-like DNA-binding domain superfamily/Winged helix DNA-binding domain"/>
    <property type="match status" value="1"/>
</dbReference>
<dbReference type="STRING" id="89524.SAMN05444370_10110"/>
<feature type="compositionally biased region" description="Low complexity" evidence="1">
    <location>
        <begin position="1"/>
        <end position="14"/>
    </location>
</feature>
<dbReference type="InterPro" id="IPR036388">
    <property type="entry name" value="WH-like_DNA-bd_sf"/>
</dbReference>
<dbReference type="GO" id="GO:0016787">
    <property type="term" value="F:hydrolase activity"/>
    <property type="evidence" value="ECO:0007669"/>
    <property type="project" value="UniProtKB-KW"/>
</dbReference>
<dbReference type="InterPro" id="IPR041516">
    <property type="entry name" value="LACTB2_WH"/>
</dbReference>
<dbReference type="InterPro" id="IPR036866">
    <property type="entry name" value="RibonucZ/Hydroxyglut_hydro"/>
</dbReference>
<feature type="domain" description="Metallo-beta-lactamase" evidence="2">
    <location>
        <begin position="54"/>
        <end position="240"/>
    </location>
</feature>
<dbReference type="Pfam" id="PF17778">
    <property type="entry name" value="WHD_BLACT"/>
    <property type="match status" value="1"/>
</dbReference>
<dbReference type="SMART" id="SM00849">
    <property type="entry name" value="Lactamase_B"/>
    <property type="match status" value="1"/>
</dbReference>
<dbReference type="Proteomes" id="UP000198703">
    <property type="component" value="Unassembled WGS sequence"/>
</dbReference>
<dbReference type="InterPro" id="IPR001279">
    <property type="entry name" value="Metallo-B-lactamas"/>
</dbReference>
<evidence type="ECO:0000259" key="2">
    <source>
        <dbReference type="SMART" id="SM00849"/>
    </source>
</evidence>
<protein>
    <submittedName>
        <fullName evidence="3">Hydroxyacylglutathione hydrolase</fullName>
    </submittedName>
</protein>
<keyword evidence="3" id="KW-0378">Hydrolase</keyword>
<evidence type="ECO:0000313" key="4">
    <source>
        <dbReference type="Proteomes" id="UP000198703"/>
    </source>
</evidence>
<dbReference type="PANTHER" id="PTHR23131:SF0">
    <property type="entry name" value="ENDORIBONUCLEASE LACTB2"/>
    <property type="match status" value="1"/>
</dbReference>
<dbReference type="CDD" id="cd16278">
    <property type="entry name" value="metallo-hydrolase-like_MBL-fold"/>
    <property type="match status" value="1"/>
</dbReference>
<dbReference type="SUPFAM" id="SSF56281">
    <property type="entry name" value="Metallo-hydrolase/oxidoreductase"/>
    <property type="match status" value="1"/>
</dbReference>
<dbReference type="RefSeq" id="WP_093247456.1">
    <property type="nucleotide sequence ID" value="NZ_FNQM01000001.1"/>
</dbReference>
<dbReference type="Gene3D" id="3.60.15.10">
    <property type="entry name" value="Ribonuclease Z/Hydroxyacylglutathione hydrolase-like"/>
    <property type="match status" value="1"/>
</dbReference>
<dbReference type="AlphaFoldDB" id="A0A1H3VDT9"/>
<gene>
    <name evidence="3" type="ORF">SAMN05444370_10110</name>
</gene>
<accession>A0A1H3VDT9</accession>